<feature type="region of interest" description="Disordered" evidence="1">
    <location>
        <begin position="31"/>
        <end position="80"/>
    </location>
</feature>
<name>A0A1I7ZNB4_9BILA</name>
<proteinExistence type="predicted"/>
<dbReference type="AlphaFoldDB" id="A0A1I7ZNB4"/>
<evidence type="ECO:0000313" key="2">
    <source>
        <dbReference type="Proteomes" id="UP000095287"/>
    </source>
</evidence>
<feature type="compositionally biased region" description="Basic residues" evidence="1">
    <location>
        <begin position="63"/>
        <end position="72"/>
    </location>
</feature>
<protein>
    <submittedName>
        <fullName evidence="3">Uncharacterized protein</fullName>
    </submittedName>
</protein>
<dbReference type="Proteomes" id="UP000095287">
    <property type="component" value="Unplaced"/>
</dbReference>
<feature type="compositionally biased region" description="Basic residues" evidence="1">
    <location>
        <begin position="43"/>
        <end position="55"/>
    </location>
</feature>
<sequence>MDGGGRTEGHLHEVQKDVCPLRHPVLIRTTPSTHDKAKERVSLHRRPPGRFRSERRRATVTARRQRTLRGQRGRQGPPEKYAAATIASIDAAAG</sequence>
<feature type="compositionally biased region" description="Basic and acidic residues" evidence="1">
    <location>
        <begin position="33"/>
        <end position="42"/>
    </location>
</feature>
<keyword evidence="2" id="KW-1185">Reference proteome</keyword>
<reference evidence="3" key="1">
    <citation type="submission" date="2016-11" db="UniProtKB">
        <authorList>
            <consortium name="WormBaseParasite"/>
        </authorList>
    </citation>
    <scope>IDENTIFICATION</scope>
</reference>
<evidence type="ECO:0000313" key="3">
    <source>
        <dbReference type="WBParaSite" id="L893_g28177.t1"/>
    </source>
</evidence>
<evidence type="ECO:0000256" key="1">
    <source>
        <dbReference type="SAM" id="MobiDB-lite"/>
    </source>
</evidence>
<organism evidence="2 3">
    <name type="scientific">Steinernema glaseri</name>
    <dbReference type="NCBI Taxonomy" id="37863"/>
    <lineage>
        <taxon>Eukaryota</taxon>
        <taxon>Metazoa</taxon>
        <taxon>Ecdysozoa</taxon>
        <taxon>Nematoda</taxon>
        <taxon>Chromadorea</taxon>
        <taxon>Rhabditida</taxon>
        <taxon>Tylenchina</taxon>
        <taxon>Panagrolaimomorpha</taxon>
        <taxon>Strongyloidoidea</taxon>
        <taxon>Steinernematidae</taxon>
        <taxon>Steinernema</taxon>
    </lineage>
</organism>
<dbReference type="WBParaSite" id="L893_g28177.t1">
    <property type="protein sequence ID" value="L893_g28177.t1"/>
    <property type="gene ID" value="L893_g28177"/>
</dbReference>
<accession>A0A1I7ZNB4</accession>